<evidence type="ECO:0000313" key="9">
    <source>
        <dbReference type="EMBL" id="MFC5450408.1"/>
    </source>
</evidence>
<protein>
    <submittedName>
        <fullName evidence="9">Sugar ABC transporter permease</fullName>
    </submittedName>
</protein>
<dbReference type="PROSITE" id="PS50928">
    <property type="entry name" value="ABC_TM1"/>
    <property type="match status" value="1"/>
</dbReference>
<feature type="domain" description="ABC transmembrane type-1" evidence="8">
    <location>
        <begin position="88"/>
        <end position="302"/>
    </location>
</feature>
<sequence length="313" mass="35841">MESQSVVSPSPHIHTATRKRNNLARSQWLWGYLMIAPFFLGLLGFYIWPIIQTFYFSFTKWEAFNTYSWAGLDNYKRLVQDVSLLHALRNTVTYVVMFVPMSIIISIIVATLLNQKIRGLAIYRTLFFLPVVTMPAAVAMVWKWLYNGDYGLINYVLSLFSIKAQNWLTDPKWALFAIVVVAVWSSIGNNMIIFLSGLQGISSSYYEAASIDGAGPFRKFYVITLPLLTPTIFFVTVISLIGAFQVFDLIYMMIGSRSLMVENTQSVVYLFYKYAFENNDKGYASAVGIFLLVIIMLITAVQMKLQKKWVHYE</sequence>
<gene>
    <name evidence="9" type="ORF">ACFPOG_19330</name>
</gene>
<keyword evidence="5 7" id="KW-1133">Transmembrane helix</keyword>
<keyword evidence="10" id="KW-1185">Reference proteome</keyword>
<dbReference type="InterPro" id="IPR051393">
    <property type="entry name" value="ABC_transporter_permease"/>
</dbReference>
<feature type="transmembrane region" description="Helical" evidence="7">
    <location>
        <begin position="282"/>
        <end position="301"/>
    </location>
</feature>
<comment type="caution">
    <text evidence="9">The sequence shown here is derived from an EMBL/GenBank/DDBJ whole genome shotgun (WGS) entry which is preliminary data.</text>
</comment>
<dbReference type="InterPro" id="IPR000515">
    <property type="entry name" value="MetI-like"/>
</dbReference>
<proteinExistence type="inferred from homology"/>
<evidence type="ECO:0000313" key="10">
    <source>
        <dbReference type="Proteomes" id="UP001596044"/>
    </source>
</evidence>
<dbReference type="Proteomes" id="UP001596044">
    <property type="component" value="Unassembled WGS sequence"/>
</dbReference>
<evidence type="ECO:0000256" key="1">
    <source>
        <dbReference type="ARBA" id="ARBA00004651"/>
    </source>
</evidence>
<feature type="transmembrane region" description="Helical" evidence="7">
    <location>
        <begin position="28"/>
        <end position="51"/>
    </location>
</feature>
<evidence type="ECO:0000256" key="4">
    <source>
        <dbReference type="ARBA" id="ARBA00022692"/>
    </source>
</evidence>
<organism evidence="9 10">
    <name type="scientific">Paenibacillus aestuarii</name>
    <dbReference type="NCBI Taxonomy" id="516965"/>
    <lineage>
        <taxon>Bacteria</taxon>
        <taxon>Bacillati</taxon>
        <taxon>Bacillota</taxon>
        <taxon>Bacilli</taxon>
        <taxon>Bacillales</taxon>
        <taxon>Paenibacillaceae</taxon>
        <taxon>Paenibacillus</taxon>
    </lineage>
</organism>
<dbReference type="EMBL" id="JBHSMJ010000025">
    <property type="protein sequence ID" value="MFC5450408.1"/>
    <property type="molecule type" value="Genomic_DNA"/>
</dbReference>
<comment type="subcellular location">
    <subcellularLocation>
        <location evidence="1 7">Cell membrane</location>
        <topology evidence="1 7">Multi-pass membrane protein</topology>
    </subcellularLocation>
</comment>
<evidence type="ECO:0000256" key="5">
    <source>
        <dbReference type="ARBA" id="ARBA00022989"/>
    </source>
</evidence>
<name>A0ABW0KAM6_9BACL</name>
<comment type="similarity">
    <text evidence="7">Belongs to the binding-protein-dependent transport system permease family.</text>
</comment>
<accession>A0ABW0KAM6</accession>
<dbReference type="CDD" id="cd06261">
    <property type="entry name" value="TM_PBP2"/>
    <property type="match status" value="1"/>
</dbReference>
<dbReference type="Pfam" id="PF00528">
    <property type="entry name" value="BPD_transp_1"/>
    <property type="match status" value="1"/>
</dbReference>
<dbReference type="InterPro" id="IPR035906">
    <property type="entry name" value="MetI-like_sf"/>
</dbReference>
<feature type="transmembrane region" description="Helical" evidence="7">
    <location>
        <begin position="227"/>
        <end position="254"/>
    </location>
</feature>
<evidence type="ECO:0000256" key="6">
    <source>
        <dbReference type="ARBA" id="ARBA00023136"/>
    </source>
</evidence>
<feature type="transmembrane region" description="Helical" evidence="7">
    <location>
        <begin position="92"/>
        <end position="113"/>
    </location>
</feature>
<feature type="transmembrane region" description="Helical" evidence="7">
    <location>
        <begin position="125"/>
        <end position="145"/>
    </location>
</feature>
<feature type="transmembrane region" description="Helical" evidence="7">
    <location>
        <begin position="173"/>
        <end position="195"/>
    </location>
</feature>
<dbReference type="RefSeq" id="WP_270885693.1">
    <property type="nucleotide sequence ID" value="NZ_JAQFVF010000089.1"/>
</dbReference>
<keyword evidence="4 7" id="KW-0812">Transmembrane</keyword>
<keyword evidence="2 7" id="KW-0813">Transport</keyword>
<dbReference type="Gene3D" id="1.10.3720.10">
    <property type="entry name" value="MetI-like"/>
    <property type="match status" value="1"/>
</dbReference>
<dbReference type="SUPFAM" id="SSF161098">
    <property type="entry name" value="MetI-like"/>
    <property type="match status" value="1"/>
</dbReference>
<evidence type="ECO:0000256" key="2">
    <source>
        <dbReference type="ARBA" id="ARBA00022448"/>
    </source>
</evidence>
<dbReference type="PANTHER" id="PTHR30193">
    <property type="entry name" value="ABC TRANSPORTER PERMEASE PROTEIN"/>
    <property type="match status" value="1"/>
</dbReference>
<keyword evidence="3" id="KW-1003">Cell membrane</keyword>
<dbReference type="PANTHER" id="PTHR30193:SF37">
    <property type="entry name" value="INNER MEMBRANE ABC TRANSPORTER PERMEASE PROTEIN YCJO"/>
    <property type="match status" value="1"/>
</dbReference>
<evidence type="ECO:0000256" key="7">
    <source>
        <dbReference type="RuleBase" id="RU363032"/>
    </source>
</evidence>
<evidence type="ECO:0000259" key="8">
    <source>
        <dbReference type="PROSITE" id="PS50928"/>
    </source>
</evidence>
<reference evidence="10" key="1">
    <citation type="journal article" date="2019" name="Int. J. Syst. Evol. Microbiol.">
        <title>The Global Catalogue of Microorganisms (GCM) 10K type strain sequencing project: providing services to taxonomists for standard genome sequencing and annotation.</title>
        <authorList>
            <consortium name="The Broad Institute Genomics Platform"/>
            <consortium name="The Broad Institute Genome Sequencing Center for Infectious Disease"/>
            <person name="Wu L."/>
            <person name="Ma J."/>
        </authorList>
    </citation>
    <scope>NUCLEOTIDE SEQUENCE [LARGE SCALE GENOMIC DNA]</scope>
    <source>
        <strain evidence="10">KACC 11904</strain>
    </source>
</reference>
<keyword evidence="6 7" id="KW-0472">Membrane</keyword>
<evidence type="ECO:0000256" key="3">
    <source>
        <dbReference type="ARBA" id="ARBA00022475"/>
    </source>
</evidence>